<evidence type="ECO:0000256" key="4">
    <source>
        <dbReference type="SAM" id="MobiDB-lite"/>
    </source>
</evidence>
<feature type="compositionally biased region" description="Low complexity" evidence="4">
    <location>
        <begin position="547"/>
        <end position="563"/>
    </location>
</feature>
<feature type="domain" description="S1 motif" evidence="5">
    <location>
        <begin position="463"/>
        <end position="532"/>
    </location>
</feature>
<dbReference type="Pfam" id="PF00575">
    <property type="entry name" value="S1"/>
    <property type="match status" value="4"/>
</dbReference>
<keyword evidence="3" id="KW-0687">Ribonucleoprotein</keyword>
<feature type="compositionally biased region" description="Basic and acidic residues" evidence="4">
    <location>
        <begin position="48"/>
        <end position="63"/>
    </location>
</feature>
<evidence type="ECO:0000256" key="1">
    <source>
        <dbReference type="ARBA" id="ARBA00006767"/>
    </source>
</evidence>
<dbReference type="InterPro" id="IPR035104">
    <property type="entry name" value="Ribosomal_protein_S1-like"/>
</dbReference>
<feature type="domain" description="S1 motif" evidence="5">
    <location>
        <begin position="565"/>
        <end position="632"/>
    </location>
</feature>
<reference evidence="6 7" key="1">
    <citation type="submission" date="2020-02" db="EMBL/GenBank/DDBJ databases">
        <authorList>
            <person name="Babadi Z.K."/>
            <person name="Risdian C."/>
            <person name="Ebrahimipour G.H."/>
            <person name="Wink J."/>
        </authorList>
    </citation>
    <scope>NUCLEOTIDE SEQUENCE [LARGE SCALE GENOMIC DNA]</scope>
    <source>
        <strain evidence="6 7">ZKHCc1 1396</strain>
    </source>
</reference>
<accession>A0ABR9PYX9</accession>
<feature type="region of interest" description="Disordered" evidence="4">
    <location>
        <begin position="1"/>
        <end position="173"/>
    </location>
</feature>
<protein>
    <submittedName>
        <fullName evidence="6">S1 RNA-binding domain-containing protein</fullName>
    </submittedName>
</protein>
<dbReference type="PROSITE" id="PS50126">
    <property type="entry name" value="S1"/>
    <property type="match status" value="5"/>
</dbReference>
<dbReference type="PANTHER" id="PTHR10724">
    <property type="entry name" value="30S RIBOSOMAL PROTEIN S1"/>
    <property type="match status" value="1"/>
</dbReference>
<feature type="domain" description="S1 motif" evidence="5">
    <location>
        <begin position="368"/>
        <end position="446"/>
    </location>
</feature>
<dbReference type="InterPro" id="IPR050437">
    <property type="entry name" value="Ribos_protein_bS1-like"/>
</dbReference>
<dbReference type="PANTHER" id="PTHR10724:SF7">
    <property type="entry name" value="SMALL RIBOSOMAL SUBUNIT PROTEIN BS1C"/>
    <property type="match status" value="1"/>
</dbReference>
<evidence type="ECO:0000313" key="6">
    <source>
        <dbReference type="EMBL" id="MBE4752962.1"/>
    </source>
</evidence>
<gene>
    <name evidence="6" type="ORF">G4177_32915</name>
</gene>
<feature type="compositionally biased region" description="Basic and acidic residues" evidence="4">
    <location>
        <begin position="529"/>
        <end position="546"/>
    </location>
</feature>
<evidence type="ECO:0000256" key="3">
    <source>
        <dbReference type="ARBA" id="ARBA00023274"/>
    </source>
</evidence>
<feature type="compositionally biased region" description="Low complexity" evidence="4">
    <location>
        <begin position="131"/>
        <end position="150"/>
    </location>
</feature>
<dbReference type="InterPro" id="IPR003029">
    <property type="entry name" value="S1_domain"/>
</dbReference>
<organism evidence="6 7">
    <name type="scientific">Corallococcus soli</name>
    <dbReference type="NCBI Taxonomy" id="2710757"/>
    <lineage>
        <taxon>Bacteria</taxon>
        <taxon>Pseudomonadati</taxon>
        <taxon>Myxococcota</taxon>
        <taxon>Myxococcia</taxon>
        <taxon>Myxococcales</taxon>
        <taxon>Cystobacterineae</taxon>
        <taxon>Myxococcaceae</taxon>
        <taxon>Corallococcus</taxon>
    </lineage>
</organism>
<dbReference type="PRINTS" id="PR00681">
    <property type="entry name" value="RIBOSOMALS1"/>
</dbReference>
<feature type="compositionally biased region" description="Gly residues" evidence="4">
    <location>
        <begin position="8"/>
        <end position="17"/>
    </location>
</feature>
<name>A0ABR9PYX9_9BACT</name>
<feature type="compositionally biased region" description="Basic and acidic residues" evidence="4">
    <location>
        <begin position="92"/>
        <end position="105"/>
    </location>
</feature>
<evidence type="ECO:0000313" key="7">
    <source>
        <dbReference type="Proteomes" id="UP001516472"/>
    </source>
</evidence>
<sequence>MSDEKSGGNSGGPGGFGPKKPKATFGDVMLGIPSGGQGNERGGGRGGGGRDEQRGPGRERGARDAQSPQPRPQGGDAGAPRGGRPGGGGGGGERRGGSGGGERRASGPMVVVKRASGSIETRALEGDKPTDATATAEQTGAEAQASAATPTPAPTPRPVTPAPSSPLYEEVQESESFADMFEAQVKDGGAPGRRGVRLGEKVSGTIFQLGADTAFVSLDGSGKSEAMIELRELKDDEGILRFGVGDRLDAHVVEMGARGILLSRALAKGNASMAMLAEARASGMPVEGMVLSVNKGGVEVAIGDMRAFCPISQLDIRFVEKPDQFIGEKLQFRVTEVRDRNVVLSRRSLLEDEQRKLATETRKNLAVGKTVKGKVSGVRDFGVFVDLGGVEGMIPVSELSYTRVGHPSEVVKQGDDVEVEILRMEEGQPNSSDKAKQKERITLSLRSSQEDPFKKALEELHEGDRLQGKVVRLQPFGAFVELRPGVDGLVHISALSDRRIAHPRDAVKEGEVIWVSIEKIDPNDKRIGLRRISEEEAQRPPEERPAKAASEAKPAQAAAPRPKVGDVVVGKVDRLEPYGVFLAFPGGKGLIPASETGTDRGTDMRKHFSIGQELKAAIIDMDPAGKIRLSIPGAIRAEERAEVEAWQKTQKPVGSGKKGFGTFADLLSKLGK</sequence>
<dbReference type="CDD" id="cd04465">
    <property type="entry name" value="S1_RPS1_repeat_ec2_hs2"/>
    <property type="match status" value="1"/>
</dbReference>
<proteinExistence type="inferred from homology"/>
<dbReference type="Proteomes" id="UP001516472">
    <property type="component" value="Unassembled WGS sequence"/>
</dbReference>
<comment type="caution">
    <text evidence="6">The sequence shown here is derived from an EMBL/GenBank/DDBJ whole genome shotgun (WGS) entry which is preliminary data.</text>
</comment>
<dbReference type="Gene3D" id="2.40.50.140">
    <property type="entry name" value="Nucleic acid-binding proteins"/>
    <property type="match status" value="5"/>
</dbReference>
<feature type="domain" description="S1 motif" evidence="5">
    <location>
        <begin position="199"/>
        <end position="265"/>
    </location>
</feature>
<evidence type="ECO:0000256" key="2">
    <source>
        <dbReference type="ARBA" id="ARBA00022980"/>
    </source>
</evidence>
<dbReference type="EMBL" id="JAAIYO010000015">
    <property type="protein sequence ID" value="MBE4752962.1"/>
    <property type="molecule type" value="Genomic_DNA"/>
</dbReference>
<feature type="compositionally biased region" description="Pro residues" evidence="4">
    <location>
        <begin position="151"/>
        <end position="164"/>
    </location>
</feature>
<dbReference type="CDD" id="cd05688">
    <property type="entry name" value="S1_RPS1_repeat_ec3"/>
    <property type="match status" value="1"/>
</dbReference>
<keyword evidence="2" id="KW-0689">Ribosomal protein</keyword>
<keyword evidence="7" id="KW-1185">Reference proteome</keyword>
<dbReference type="InterPro" id="IPR012340">
    <property type="entry name" value="NA-bd_OB-fold"/>
</dbReference>
<dbReference type="SUPFAM" id="SSF50249">
    <property type="entry name" value="Nucleic acid-binding proteins"/>
    <property type="match status" value="5"/>
</dbReference>
<evidence type="ECO:0000259" key="5">
    <source>
        <dbReference type="PROSITE" id="PS50126"/>
    </source>
</evidence>
<feature type="compositionally biased region" description="Gly residues" evidence="4">
    <location>
        <begin position="75"/>
        <end position="91"/>
    </location>
</feature>
<feature type="compositionally biased region" description="Gly residues" evidence="4">
    <location>
        <begin position="33"/>
        <end position="47"/>
    </location>
</feature>
<dbReference type="SMART" id="SM00316">
    <property type="entry name" value="S1"/>
    <property type="match status" value="5"/>
</dbReference>
<feature type="region of interest" description="Disordered" evidence="4">
    <location>
        <begin position="529"/>
        <end position="563"/>
    </location>
</feature>
<feature type="domain" description="S1 motif" evidence="5">
    <location>
        <begin position="283"/>
        <end position="347"/>
    </location>
</feature>
<comment type="similarity">
    <text evidence="1">Belongs to the bacterial ribosomal protein bS1 family.</text>
</comment>
<dbReference type="RefSeq" id="WP_193430125.1">
    <property type="nucleotide sequence ID" value="NZ_CBCSIP010000100.1"/>
</dbReference>